<feature type="domain" description="Pyrrolo-quinoline quinone repeat" evidence="5">
    <location>
        <begin position="283"/>
        <end position="420"/>
    </location>
</feature>
<feature type="domain" description="GH29D-like beta-sandwich" evidence="4">
    <location>
        <begin position="511"/>
        <end position="575"/>
    </location>
</feature>
<protein>
    <submittedName>
        <fullName evidence="7">Chitobiase/beta-hexosaminidase C-terminal domain-containing protein</fullName>
    </submittedName>
</protein>
<evidence type="ECO:0000259" key="3">
    <source>
        <dbReference type="Pfam" id="PF13205"/>
    </source>
</evidence>
<evidence type="ECO:0000313" key="6">
    <source>
        <dbReference type="EMBL" id="MCZ3366682.1"/>
    </source>
</evidence>
<evidence type="ECO:0000256" key="1">
    <source>
        <dbReference type="ARBA" id="ARBA00022729"/>
    </source>
</evidence>
<name>A0A9E5DR11_9EURY</name>
<dbReference type="InterPro" id="IPR018391">
    <property type="entry name" value="PQQ_b-propeller_rpt"/>
</dbReference>
<gene>
    <name evidence="7" type="ORF">O3H35_16105</name>
    <name evidence="6" type="ORF">O3H54_12400</name>
</gene>
<keyword evidence="1" id="KW-0732">Signal</keyword>
<dbReference type="RefSeq" id="WP_052379771.1">
    <property type="nucleotide sequence ID" value="NZ_JAPVER010000020.1"/>
</dbReference>
<evidence type="ECO:0000313" key="8">
    <source>
        <dbReference type="Proteomes" id="UP001068021"/>
    </source>
</evidence>
<organism evidence="7">
    <name type="scientific">Methanobacterium veterum</name>
    <dbReference type="NCBI Taxonomy" id="408577"/>
    <lineage>
        <taxon>Archaea</taxon>
        <taxon>Methanobacteriati</taxon>
        <taxon>Methanobacteriota</taxon>
        <taxon>Methanomada group</taxon>
        <taxon>Methanobacteria</taxon>
        <taxon>Methanobacteriales</taxon>
        <taxon>Methanobacteriaceae</taxon>
        <taxon>Methanobacterium</taxon>
    </lineage>
</organism>
<dbReference type="EMBL" id="JAPVER010000020">
    <property type="protein sequence ID" value="MCZ3366682.1"/>
    <property type="molecule type" value="Genomic_DNA"/>
</dbReference>
<dbReference type="SMART" id="SM00564">
    <property type="entry name" value="PQQ"/>
    <property type="match status" value="8"/>
</dbReference>
<dbReference type="EMBL" id="JAPVES010000030">
    <property type="protein sequence ID" value="MCZ3374173.1"/>
    <property type="molecule type" value="Genomic_DNA"/>
</dbReference>
<evidence type="ECO:0000259" key="4">
    <source>
        <dbReference type="Pfam" id="PF13290"/>
    </source>
</evidence>
<feature type="domain" description="GH29D-like beta-sandwich" evidence="4">
    <location>
        <begin position="595"/>
        <end position="656"/>
    </location>
</feature>
<dbReference type="Pfam" id="PF13205">
    <property type="entry name" value="Big_5"/>
    <property type="match status" value="1"/>
</dbReference>
<dbReference type="Gene3D" id="2.130.10.10">
    <property type="entry name" value="YVTN repeat-like/Quinoprotein amine dehydrogenase"/>
    <property type="match status" value="1"/>
</dbReference>
<reference evidence="7" key="1">
    <citation type="submission" date="2022-12" db="EMBL/GenBank/DDBJ databases">
        <title>Reclassification of two methanogenic archaea species isolated from the Kolyma lowland permafrost.</title>
        <authorList>
            <person name="Trubitsyn V.E."/>
            <person name="Rivkina E.M."/>
            <person name="Shcherbakova V.A."/>
        </authorList>
    </citation>
    <scope>NUCLEOTIDE SEQUENCE</scope>
    <source>
        <strain evidence="6">M2</strain>
        <strain evidence="7">MK4</strain>
    </source>
</reference>
<evidence type="ECO:0000313" key="7">
    <source>
        <dbReference type="EMBL" id="MCZ3374173.1"/>
    </source>
</evidence>
<keyword evidence="8" id="KW-1185">Reference proteome</keyword>
<sequence>MKKQVIFLILALSFSVVICSTASATSLTNSSQPKYQHDTQNTGQSQYNGPSTNTTKWINNLTNDYLFSPVTGSDGTIYIGGYTGLYALNPNGTVKWHNDTINTHSSPAIGADGTIYIGSNYYNETTYESGGILYALNPNGTKKWAYAITNSSIESSSPTIGNDGTIYIGGQNYDSDTDTITGFLYAINPNGTKKWSYETNGGIESSPAIGLNGIIYIGSGYYDAYNDIDYGYLYAINPNGTKKWVYSITNVNLEYSSPTIGSDGTIYITSQHYDYDTDTNYAVLYAINSNGAKKWSKSFNGMINSPSAISSNGTIYVGVTYHNSITYEPYGVLYALDSNGTQKWNYTTQGPLDPSPTIGADGTIYVADDGAMPNGILYALNPNGTFKWLYHTDFSIDSSPAIAKDGTLYFGSEGGTFYAIEDLIVSANIKGEIYNTSKTVTLTSNQVGTIYYTTNGTIPSTSSAKYTGPINITTSKTLKYFVVNQFGISSQVYTQEYIIDTIPPTAIADATGGIYNSSKKITLYISEPGTIYYTLNGTTPTTSSTKYTGPLSVTSTTTLKFIAVDKAGNKSPIYTQTYTIDKTTPTANANIKGRLYNTTKNITLTMSESGIIYYTKNGTAPTTASIQYTEPISITGTTTLKFIAVDKAGNTSPIYTENYTIDTTTPTASVNLKGGLYNTNKNIIISMSEPGTIYYTKNGTTPTTSSTKYTGPLSVTSTTTLKFIAVDKAGNKSPIYTQTYTIDKTAPKITSTSPKRGTTGISRTSKISVKFSESIKISSNWSKITVKDKYGHAVKISKTISGNTLYIKTNSKRLSYSYYTVYIPASAVKDSASNTLATVYTFKFKTGKY</sequence>
<dbReference type="Pfam" id="PF13360">
    <property type="entry name" value="PQQ_2"/>
    <property type="match status" value="2"/>
</dbReference>
<accession>A0A9E5DR11</accession>
<feature type="domain" description="GH29D-like beta-sandwich" evidence="4">
    <location>
        <begin position="673"/>
        <end position="737"/>
    </location>
</feature>
<feature type="compositionally biased region" description="Polar residues" evidence="2">
    <location>
        <begin position="32"/>
        <end position="50"/>
    </location>
</feature>
<feature type="domain" description="GH29D-like beta-sandwich" evidence="4">
    <location>
        <begin position="431"/>
        <end position="494"/>
    </location>
</feature>
<dbReference type="InterPro" id="IPR032812">
    <property type="entry name" value="SbsA_Ig"/>
</dbReference>
<dbReference type="AlphaFoldDB" id="A0A9E5DR11"/>
<feature type="domain" description="Pyrrolo-quinoline quinone repeat" evidence="5">
    <location>
        <begin position="54"/>
        <end position="223"/>
    </location>
</feature>
<dbReference type="Gene3D" id="2.40.128.630">
    <property type="match status" value="1"/>
</dbReference>
<dbReference type="Pfam" id="PF13290">
    <property type="entry name" value="CHB_HEX_C_1"/>
    <property type="match status" value="4"/>
</dbReference>
<dbReference type="Proteomes" id="UP001074446">
    <property type="component" value="Unassembled WGS sequence"/>
</dbReference>
<dbReference type="Proteomes" id="UP001068021">
    <property type="component" value="Unassembled WGS sequence"/>
</dbReference>
<evidence type="ECO:0000259" key="5">
    <source>
        <dbReference type="Pfam" id="PF13360"/>
    </source>
</evidence>
<proteinExistence type="predicted"/>
<dbReference type="InterPro" id="IPR002372">
    <property type="entry name" value="PQQ_rpt_dom"/>
</dbReference>
<feature type="domain" description="SbsA Ig-like" evidence="3">
    <location>
        <begin position="743"/>
        <end position="846"/>
    </location>
</feature>
<evidence type="ECO:0000256" key="2">
    <source>
        <dbReference type="SAM" id="MobiDB-lite"/>
    </source>
</evidence>
<dbReference type="InterPro" id="IPR011047">
    <property type="entry name" value="Quinoprotein_ADH-like_sf"/>
</dbReference>
<dbReference type="SUPFAM" id="SSF50998">
    <property type="entry name" value="Quinoprotein alcohol dehydrogenase-like"/>
    <property type="match status" value="2"/>
</dbReference>
<dbReference type="Gene3D" id="2.40.10.480">
    <property type="match status" value="1"/>
</dbReference>
<comment type="caution">
    <text evidence="7">The sequence shown here is derived from an EMBL/GenBank/DDBJ whole genome shotgun (WGS) entry which is preliminary data.</text>
</comment>
<dbReference type="InterPro" id="IPR059177">
    <property type="entry name" value="GH29D-like_dom"/>
</dbReference>
<feature type="region of interest" description="Disordered" evidence="2">
    <location>
        <begin position="27"/>
        <end position="50"/>
    </location>
</feature>
<dbReference type="InterPro" id="IPR015943">
    <property type="entry name" value="WD40/YVTN_repeat-like_dom_sf"/>
</dbReference>